<proteinExistence type="inferred from homology"/>
<dbReference type="EMBL" id="ADFV01002515">
    <property type="status" value="NOT_ANNOTATED_CDS"/>
    <property type="molecule type" value="Genomic_DNA"/>
</dbReference>
<reference evidence="9 10" key="1">
    <citation type="submission" date="2012-10" db="EMBL/GenBank/DDBJ databases">
        <authorList>
            <consortium name="Gibbon Genome Sequencing Consortium"/>
        </authorList>
    </citation>
    <scope>NUCLEOTIDE SEQUENCE [LARGE SCALE GENOMIC DNA]</scope>
</reference>
<reference evidence="9" key="2">
    <citation type="submission" date="2025-08" db="UniProtKB">
        <authorList>
            <consortium name="Ensembl"/>
        </authorList>
    </citation>
    <scope>IDENTIFICATION</scope>
</reference>
<organism evidence="9 10">
    <name type="scientific">Nomascus leucogenys</name>
    <name type="common">Northern white-cheeked gibbon</name>
    <name type="synonym">Hylobates leucogenys</name>
    <dbReference type="NCBI Taxonomy" id="61853"/>
    <lineage>
        <taxon>Eukaryota</taxon>
        <taxon>Metazoa</taxon>
        <taxon>Chordata</taxon>
        <taxon>Craniata</taxon>
        <taxon>Vertebrata</taxon>
        <taxon>Euteleostomi</taxon>
        <taxon>Mammalia</taxon>
        <taxon>Eutheria</taxon>
        <taxon>Euarchontoglires</taxon>
        <taxon>Primates</taxon>
        <taxon>Haplorrhini</taxon>
        <taxon>Catarrhini</taxon>
        <taxon>Hylobatidae</taxon>
        <taxon>Nomascus</taxon>
    </lineage>
</organism>
<protein>
    <recommendedName>
        <fullName evidence="6">Transmembrane protein 198</fullName>
    </recommendedName>
</protein>
<feature type="domain" description="TM7S3/TM198-like" evidence="8">
    <location>
        <begin position="2"/>
        <end position="73"/>
    </location>
</feature>
<accession>A0A2I3HTB4</accession>
<keyword evidence="3 7" id="KW-0812">Transmembrane</keyword>
<keyword evidence="10" id="KW-1185">Reference proteome</keyword>
<evidence type="ECO:0000313" key="9">
    <source>
        <dbReference type="Ensembl" id="ENSNLEP00000046839.1"/>
    </source>
</evidence>
<dbReference type="Pfam" id="PF13886">
    <property type="entry name" value="TM7S3_TM198"/>
    <property type="match status" value="1"/>
</dbReference>
<evidence type="ECO:0000256" key="1">
    <source>
        <dbReference type="ARBA" id="ARBA00004141"/>
    </source>
</evidence>
<dbReference type="InParanoid" id="A0A2I3HTB4"/>
<dbReference type="InterPro" id="IPR025256">
    <property type="entry name" value="TM7S3/TM198-like_dom"/>
</dbReference>
<dbReference type="GO" id="GO:0031410">
    <property type="term" value="C:cytoplasmic vesicle"/>
    <property type="evidence" value="ECO:0007669"/>
    <property type="project" value="TreeGrafter"/>
</dbReference>
<comment type="subcellular location">
    <subcellularLocation>
        <location evidence="1">Membrane</location>
        <topology evidence="1">Multi-pass membrane protein</topology>
    </subcellularLocation>
</comment>
<evidence type="ECO:0000256" key="4">
    <source>
        <dbReference type="ARBA" id="ARBA00022989"/>
    </source>
</evidence>
<reference evidence="9" key="3">
    <citation type="submission" date="2025-09" db="UniProtKB">
        <authorList>
            <consortium name="Ensembl"/>
        </authorList>
    </citation>
    <scope>IDENTIFICATION</scope>
</reference>
<evidence type="ECO:0000256" key="5">
    <source>
        <dbReference type="ARBA" id="ARBA00023136"/>
    </source>
</evidence>
<keyword evidence="4 7" id="KW-1133">Transmembrane helix</keyword>
<dbReference type="Ensembl" id="ENSNLET00000057364.1">
    <property type="protein sequence ID" value="ENSNLEP00000046839.1"/>
    <property type="gene ID" value="ENSNLEG00000035450.1"/>
</dbReference>
<dbReference type="PANTHER" id="PTHR31247">
    <property type="entry name" value="TRANSMEMBRANE PROTEIN 198 FAMILY MEMBER"/>
    <property type="match status" value="1"/>
</dbReference>
<evidence type="ECO:0000256" key="7">
    <source>
        <dbReference type="SAM" id="Phobius"/>
    </source>
</evidence>
<comment type="similarity">
    <text evidence="2">Belongs to the TMEM198 family.</text>
</comment>
<keyword evidence="5 7" id="KW-0472">Membrane</keyword>
<evidence type="ECO:0000256" key="3">
    <source>
        <dbReference type="ARBA" id="ARBA00022692"/>
    </source>
</evidence>
<dbReference type="PANTHER" id="PTHR31247:SF8">
    <property type="entry name" value="TRANSMEMBRANE PROTEIN 198B"/>
    <property type="match status" value="1"/>
</dbReference>
<dbReference type="GO" id="GO:0090263">
    <property type="term" value="P:positive regulation of canonical Wnt signaling pathway"/>
    <property type="evidence" value="ECO:0007669"/>
    <property type="project" value="TreeGrafter"/>
</dbReference>
<dbReference type="GeneTree" id="ENSGT00390000016940"/>
<evidence type="ECO:0000259" key="8">
    <source>
        <dbReference type="Pfam" id="PF13886"/>
    </source>
</evidence>
<dbReference type="InterPro" id="IPR040236">
    <property type="entry name" value="TMEM198"/>
</dbReference>
<evidence type="ECO:0000256" key="2">
    <source>
        <dbReference type="ARBA" id="ARBA00006244"/>
    </source>
</evidence>
<evidence type="ECO:0000313" key="10">
    <source>
        <dbReference type="Proteomes" id="UP000001073"/>
    </source>
</evidence>
<name>A0A2I3HTB4_NOMLE</name>
<dbReference type="Proteomes" id="UP000001073">
    <property type="component" value="Chromosome 11"/>
</dbReference>
<evidence type="ECO:0000256" key="6">
    <source>
        <dbReference type="ARBA" id="ARBA00049737"/>
    </source>
</evidence>
<feature type="transmembrane region" description="Helical" evidence="7">
    <location>
        <begin position="49"/>
        <end position="70"/>
    </location>
</feature>
<sequence length="93" mass="9525">VLVHCVGLLLTGLLLGLTLGARALLVPAGGLVGLALLGSLLTLWWPRPFTVLGTALLGSAVLVACVDYFLEGLALGSQLGQRLQTLPALPSHC</sequence>
<dbReference type="GO" id="GO:0005886">
    <property type="term" value="C:plasma membrane"/>
    <property type="evidence" value="ECO:0007669"/>
    <property type="project" value="TreeGrafter"/>
</dbReference>
<dbReference type="STRING" id="61853.ENSNLEP00000046839"/>
<dbReference type="OMA" id="CACLPSQ"/>
<dbReference type="AlphaFoldDB" id="A0A2I3HTB4"/>